<feature type="compositionally biased region" description="Basic and acidic residues" evidence="5">
    <location>
        <begin position="1269"/>
        <end position="1290"/>
    </location>
</feature>
<dbReference type="InterPro" id="IPR023779">
    <property type="entry name" value="Chromodomain_CS"/>
</dbReference>
<feature type="compositionally biased region" description="Low complexity" evidence="5">
    <location>
        <begin position="1695"/>
        <end position="1706"/>
    </location>
</feature>
<evidence type="ECO:0000256" key="3">
    <source>
        <dbReference type="ARBA" id="ARBA00023043"/>
    </source>
</evidence>
<dbReference type="CDD" id="cd00024">
    <property type="entry name" value="CD_CSD"/>
    <property type="match status" value="1"/>
</dbReference>
<dbReference type="GO" id="GO:0005634">
    <property type="term" value="C:nucleus"/>
    <property type="evidence" value="ECO:0007669"/>
    <property type="project" value="UniProtKB-SubCell"/>
</dbReference>
<feature type="region of interest" description="Disordered" evidence="5">
    <location>
        <begin position="1694"/>
        <end position="1855"/>
    </location>
</feature>
<evidence type="ECO:0000313" key="7">
    <source>
        <dbReference type="Proteomes" id="UP001152795"/>
    </source>
</evidence>
<dbReference type="Proteomes" id="UP001152795">
    <property type="component" value="Unassembled WGS sequence"/>
</dbReference>
<feature type="region of interest" description="Disordered" evidence="5">
    <location>
        <begin position="318"/>
        <end position="562"/>
    </location>
</feature>
<feature type="region of interest" description="Disordered" evidence="5">
    <location>
        <begin position="707"/>
        <end position="734"/>
    </location>
</feature>
<gene>
    <name evidence="6" type="ORF">PACLA_8A040244</name>
</gene>
<feature type="compositionally biased region" description="Low complexity" evidence="5">
    <location>
        <begin position="147"/>
        <end position="159"/>
    </location>
</feature>
<comment type="caution">
    <text evidence="6">The sequence shown here is derived from an EMBL/GenBank/DDBJ whole genome shotgun (WGS) entry which is preliminary data.</text>
</comment>
<dbReference type="InterPro" id="IPR023780">
    <property type="entry name" value="Chromo_domain"/>
</dbReference>
<dbReference type="PROSITE" id="PS00598">
    <property type="entry name" value="CHROMO_1"/>
    <property type="match status" value="1"/>
</dbReference>
<evidence type="ECO:0000256" key="4">
    <source>
        <dbReference type="ARBA" id="ARBA00023242"/>
    </source>
</evidence>
<feature type="region of interest" description="Disordered" evidence="5">
    <location>
        <begin position="1635"/>
        <end position="1656"/>
    </location>
</feature>
<keyword evidence="4" id="KW-0539">Nucleus</keyword>
<organism evidence="6 7">
    <name type="scientific">Paramuricea clavata</name>
    <name type="common">Red gorgonian</name>
    <name type="synonym">Violescent sea-whip</name>
    <dbReference type="NCBI Taxonomy" id="317549"/>
    <lineage>
        <taxon>Eukaryota</taxon>
        <taxon>Metazoa</taxon>
        <taxon>Cnidaria</taxon>
        <taxon>Anthozoa</taxon>
        <taxon>Octocorallia</taxon>
        <taxon>Malacalcyonacea</taxon>
        <taxon>Plexauridae</taxon>
        <taxon>Paramuricea</taxon>
    </lineage>
</organism>
<feature type="compositionally biased region" description="Polar residues" evidence="5">
    <location>
        <begin position="1753"/>
        <end position="1762"/>
    </location>
</feature>
<feature type="region of interest" description="Disordered" evidence="5">
    <location>
        <begin position="1133"/>
        <end position="1290"/>
    </location>
</feature>
<feature type="compositionally biased region" description="Polar residues" evidence="5">
    <location>
        <begin position="220"/>
        <end position="229"/>
    </location>
</feature>
<feature type="compositionally biased region" description="Polar residues" evidence="5">
    <location>
        <begin position="91"/>
        <end position="124"/>
    </location>
</feature>
<protein>
    <submittedName>
        <fullName evidence="6">M-phase phospho 8-like isoform X2</fullName>
    </submittedName>
</protein>
<dbReference type="InterPro" id="IPR016197">
    <property type="entry name" value="Chromo-like_dom_sf"/>
</dbReference>
<dbReference type="OrthoDB" id="6022064at2759"/>
<dbReference type="PROSITE" id="PS50088">
    <property type="entry name" value="ANK_REPEAT"/>
    <property type="match status" value="3"/>
</dbReference>
<feature type="compositionally biased region" description="Polar residues" evidence="5">
    <location>
        <begin position="524"/>
        <end position="541"/>
    </location>
</feature>
<dbReference type="InterPro" id="IPR036770">
    <property type="entry name" value="Ankyrin_rpt-contain_sf"/>
</dbReference>
<evidence type="ECO:0000256" key="2">
    <source>
        <dbReference type="ARBA" id="ARBA00022737"/>
    </source>
</evidence>
<reference evidence="6" key="1">
    <citation type="submission" date="2020-04" db="EMBL/GenBank/DDBJ databases">
        <authorList>
            <person name="Alioto T."/>
            <person name="Alioto T."/>
            <person name="Gomez Garrido J."/>
        </authorList>
    </citation>
    <scope>NUCLEOTIDE SEQUENCE</scope>
    <source>
        <strain evidence="6">A484AB</strain>
    </source>
</reference>
<dbReference type="SMART" id="SM00298">
    <property type="entry name" value="CHROMO"/>
    <property type="match status" value="1"/>
</dbReference>
<dbReference type="PANTHER" id="PTHR24198:SF165">
    <property type="entry name" value="ANKYRIN REPEAT-CONTAINING PROTEIN-RELATED"/>
    <property type="match status" value="1"/>
</dbReference>
<feature type="region of interest" description="Disordered" evidence="5">
    <location>
        <begin position="883"/>
        <end position="944"/>
    </location>
</feature>
<feature type="compositionally biased region" description="Polar residues" evidence="5">
    <location>
        <begin position="198"/>
        <end position="213"/>
    </location>
</feature>
<feature type="compositionally biased region" description="Polar residues" evidence="5">
    <location>
        <begin position="1047"/>
        <end position="1058"/>
    </location>
</feature>
<keyword evidence="7" id="KW-1185">Reference proteome</keyword>
<dbReference type="SMART" id="SM00248">
    <property type="entry name" value="ANK"/>
    <property type="match status" value="4"/>
</dbReference>
<dbReference type="SUPFAM" id="SSF48403">
    <property type="entry name" value="Ankyrin repeat"/>
    <property type="match status" value="1"/>
</dbReference>
<feature type="compositionally biased region" description="Basic residues" evidence="5">
    <location>
        <begin position="160"/>
        <end position="169"/>
    </location>
</feature>
<keyword evidence="3" id="KW-0040">ANK repeat</keyword>
<evidence type="ECO:0000256" key="5">
    <source>
        <dbReference type="SAM" id="MobiDB-lite"/>
    </source>
</evidence>
<feature type="compositionally biased region" description="Basic and acidic residues" evidence="5">
    <location>
        <begin position="318"/>
        <end position="503"/>
    </location>
</feature>
<feature type="compositionally biased region" description="Basic and acidic residues" evidence="5">
    <location>
        <begin position="133"/>
        <end position="143"/>
    </location>
</feature>
<feature type="compositionally biased region" description="Polar residues" evidence="5">
    <location>
        <begin position="1636"/>
        <end position="1653"/>
    </location>
</feature>
<evidence type="ECO:0000313" key="6">
    <source>
        <dbReference type="EMBL" id="CAB4006515.1"/>
    </source>
</evidence>
<feature type="compositionally biased region" description="Basic and acidic residues" evidence="5">
    <location>
        <begin position="720"/>
        <end position="734"/>
    </location>
</feature>
<accession>A0A7D9ICV3</accession>
<feature type="compositionally biased region" description="Basic residues" evidence="5">
    <location>
        <begin position="59"/>
        <end position="69"/>
    </location>
</feature>
<dbReference type="SUPFAM" id="SSF54160">
    <property type="entry name" value="Chromo domain-like"/>
    <property type="match status" value="1"/>
</dbReference>
<dbReference type="Pfam" id="PF00385">
    <property type="entry name" value="Chromo"/>
    <property type="match status" value="1"/>
</dbReference>
<feature type="compositionally biased region" description="Low complexity" evidence="5">
    <location>
        <begin position="1134"/>
        <end position="1157"/>
    </location>
</feature>
<dbReference type="Gene3D" id="1.25.40.20">
    <property type="entry name" value="Ankyrin repeat-containing domain"/>
    <property type="match status" value="1"/>
</dbReference>
<feature type="compositionally biased region" description="Polar residues" evidence="5">
    <location>
        <begin position="1081"/>
        <end position="1098"/>
    </location>
</feature>
<proteinExistence type="predicted"/>
<feature type="compositionally biased region" description="Polar residues" evidence="5">
    <location>
        <begin position="1158"/>
        <end position="1167"/>
    </location>
</feature>
<feature type="compositionally biased region" description="Low complexity" evidence="5">
    <location>
        <begin position="1021"/>
        <end position="1032"/>
    </location>
</feature>
<dbReference type="Pfam" id="PF12796">
    <property type="entry name" value="Ank_2"/>
    <property type="match status" value="1"/>
</dbReference>
<feature type="compositionally biased region" description="Pro residues" evidence="5">
    <location>
        <begin position="1170"/>
        <end position="1252"/>
    </location>
</feature>
<feature type="compositionally biased region" description="Basic and acidic residues" evidence="5">
    <location>
        <begin position="542"/>
        <end position="562"/>
    </location>
</feature>
<dbReference type="InterPro" id="IPR002110">
    <property type="entry name" value="Ankyrin_rpt"/>
</dbReference>
<feature type="compositionally biased region" description="Polar residues" evidence="5">
    <location>
        <begin position="919"/>
        <end position="933"/>
    </location>
</feature>
<dbReference type="PANTHER" id="PTHR24198">
    <property type="entry name" value="ANKYRIN REPEAT AND PROTEIN KINASE DOMAIN-CONTAINING PROTEIN"/>
    <property type="match status" value="1"/>
</dbReference>
<feature type="region of interest" description="Disordered" evidence="5">
    <location>
        <begin position="59"/>
        <end position="254"/>
    </location>
</feature>
<keyword evidence="2" id="KW-0677">Repeat</keyword>
<comment type="subcellular location">
    <subcellularLocation>
        <location evidence="1">Nucleus</location>
    </subcellularLocation>
</comment>
<dbReference type="Gene3D" id="2.40.50.40">
    <property type="match status" value="1"/>
</dbReference>
<name>A0A7D9ICV3_PARCT</name>
<feature type="region of interest" description="Disordered" evidence="5">
    <location>
        <begin position="1015"/>
        <end position="1098"/>
    </location>
</feature>
<dbReference type="PROSITE" id="PS50013">
    <property type="entry name" value="CHROMO_2"/>
    <property type="match status" value="1"/>
</dbReference>
<sequence length="2198" mass="243087">MEGEDDVFEIENILESSVKKGIRYYQVRWKGFGEEEDTWEPEENLFDCKSVLEQYWKRSRKNKKTKVEKRKSESTSPPPQTSKAKKKKCGRTTNNSTIARIDSSSSQDENILFPNTNKRTSVKYSKTKRKHGSDKEVRLKKNCSDTSLESESSSKSKGNTVKKKKRKKQIDKDSSVKSESEQPHATKQILDENENTKETNQTLISPEENTTPAITIENAPANNSTNTKSELALQRENSRESLSNRSLGKRSWSSYEASPEFVPEYCDETLAYDICNEEEYEYFGDTGYFVKDSVGYEESNYFEPAERPVILYERLVEDDSHVNDDEGHVKDYEDHANDEEEHVKGDEKHVKDDEDHVKDDGDHVKDEKDHMKDGKDRVKDDKDHVKDDEDHVNHDEKHVKDDEDHVKDDEDHVKDDKYHVKYVEDHVNNDEKHVKGDKDYVKDDDDHVKDDRDHVKDDKDHVKEVEDHVNNDEKHVKGDKDYVKDDDNHVKDDGGHVKDDNKGNNEASLFVKQARTKEQKRGDTTSSIPEVEHQLSSSTSRDTGHDIQQSKEDVSPKKNDVLQHQEECLQFADKHIDTLNSEGCTGPQLNTEESGDVSKTLQNDDIMFNKRLSDGGDKTTTVGDMKTLKKENLRLSIRSSSSGDSACLADGECMSPEFGKLPEPRKGYFDGVFAEQISHEKETFTHEMGNNGNELMKRNDCKDEPGNTRTQEVHGNVSSHDLKSEAHTEETRIESSKIISNVAVKNSDVAPAEQSVGNASTDEKLLHCDTKSEGRPQILELEAYESEKFNSIEMKGKFCSESEKNNNTQDVLLDISQTSQSKSETISNIDDAKEQTCTRTGLSPIDKERKLSEEETAHCLLDLSSVRIGIARKSEIDKVCVQSSNEETRSHVPDVDLNKSGKLASGKEMSNIKGPHASSMKNENLKGSKQQLTLKRKSDENNSEKFGKKTKILLNLPFIEQGSEGMLSIFDDAMKRPQGGETGIKGKFLSSNDKNITLRTDREDVPVSKLTKNFRTRVETSSSSSLSSQDSSSEQKTNDISRIIMKSSETATDKTITLMTDREKLPAPKPTKNFRTRRETTSTGSLPFQDSSSEQKSNVISRTIMKSLKATTDQSRALLTHKFVPTESQIKHNVSVAEETTTSDSSSVKVTSTSSNTLEQKSTTPSLSEPAPPAPAPPAPILPAPALPAPAPPAPAPPAPAPPAPALPAPAPPAPALPAPAPPPPPPALPAPALPAPAPPEPAPTAPAPPASLPEQEIVQEATPGSAPDIKKNETHPEEHLSSLNTSEKEPEMIVFGKIEEKKKSEQITNSASNVQNNKFDLVSSQQGLTKTEELNSVNDKKDLHPQYIQITEGPSTTMLLKQTSPSSGGMITQVYGRGRYEGNDPVSWSCGPSKTYPYSVQFGATSLNQNMYSDLPTANPFIVSHLNQKGFSVPPSHFNQQPTQPHVNPRPFSAVAGINWYPENQTQLGSRQVRLISPRLITPRPLYFVPAFPMSSQYSQPVLHNSMYARALQEMAKRRQPETLDQSVTSSFSNKEYSSSIDADRAWYAKHVGSTSTVNSSQTIKTEQNIGSIDAPELKGTSGASLSNNITVSISESKSKDDFLSSVTETHSNAEKIDTKPSCMTTETKKGDLVVSSQSGSCVETKSSSTGEECSGIKQELCKDSGLKISDETSIGHGEPIYDLDKAKNTKTTSMLSQSKASSSSDAGNTITKSKSKAIDKDENKGKGKNIDKGKNKNKLTANSESDKKTISHSLPYSKQSSVKDIKNTNQKSTNEKSENRSSGSSSRSGSKEKERCRDSSKDKKEKRNDSEKLRGKEKEIPRKKEDSSKTDSRSKGDDHRTKHDSKGKEVKKQESVDFEVEFDLDDYSPGEVIVQKVEKMHVSHTGIPTAMSLREVKIAIKQGDAATVLASLAGGMNIDSQDSVTGMTLLMRAVTFGQENIVKLLLNHGANINIKDNTGSTPLIAACEQGFENIVSLLLNAEIDINAKQTLSGETALIKACVKGHYSVVTMLLAHGADCQMRSISGLTAAQLAAQSGHFEIRDMLESHSKKLQRCVETAIASCLCDSSKLMYPPLLPFVSLYPAEGQKFTYHFHCGNSLLSKTILLFCLRAVFSRSGQVDLSFSKDNGVHTVLLNGSLQSPVLSNNKSVFVLQPKLDTNRLILQTYQSHVHLLVCIYAAELDESILNIERSSPMNT</sequence>
<dbReference type="Pfam" id="PF13637">
    <property type="entry name" value="Ank_4"/>
    <property type="match status" value="1"/>
</dbReference>
<dbReference type="EMBL" id="CACRXK020005525">
    <property type="protein sequence ID" value="CAB4006515.1"/>
    <property type="molecule type" value="Genomic_DNA"/>
</dbReference>
<feature type="compositionally biased region" description="Basic and acidic residues" evidence="5">
    <location>
        <begin position="170"/>
        <end position="184"/>
    </location>
</feature>
<dbReference type="PROSITE" id="PS50297">
    <property type="entry name" value="ANK_REP_REGION"/>
    <property type="match status" value="3"/>
</dbReference>
<feature type="compositionally biased region" description="Basic and acidic residues" evidence="5">
    <location>
        <begin position="1791"/>
        <end position="1855"/>
    </location>
</feature>
<feature type="compositionally biased region" description="Basic and acidic residues" evidence="5">
    <location>
        <begin position="886"/>
        <end position="899"/>
    </location>
</feature>
<evidence type="ECO:0000256" key="1">
    <source>
        <dbReference type="ARBA" id="ARBA00004123"/>
    </source>
</evidence>
<feature type="compositionally biased region" description="Basic and acidic residues" evidence="5">
    <location>
        <begin position="1718"/>
        <end position="1736"/>
    </location>
</feature>
<dbReference type="InterPro" id="IPR000953">
    <property type="entry name" value="Chromo/chromo_shadow_dom"/>
</dbReference>